<dbReference type="EMBL" id="BPLR01004613">
    <property type="protein sequence ID" value="GIX96161.1"/>
    <property type="molecule type" value="Genomic_DNA"/>
</dbReference>
<comment type="caution">
    <text evidence="1">The sequence shown here is derived from an EMBL/GenBank/DDBJ whole genome shotgun (WGS) entry which is preliminary data.</text>
</comment>
<proteinExistence type="predicted"/>
<organism evidence="1 2">
    <name type="scientific">Caerostris extrusa</name>
    <name type="common">Bark spider</name>
    <name type="synonym">Caerostris bankana</name>
    <dbReference type="NCBI Taxonomy" id="172846"/>
    <lineage>
        <taxon>Eukaryota</taxon>
        <taxon>Metazoa</taxon>
        <taxon>Ecdysozoa</taxon>
        <taxon>Arthropoda</taxon>
        <taxon>Chelicerata</taxon>
        <taxon>Arachnida</taxon>
        <taxon>Araneae</taxon>
        <taxon>Araneomorphae</taxon>
        <taxon>Entelegynae</taxon>
        <taxon>Araneoidea</taxon>
        <taxon>Araneidae</taxon>
        <taxon>Caerostris</taxon>
    </lineage>
</organism>
<gene>
    <name evidence="1" type="ORF">CEXT_4721</name>
</gene>
<sequence length="89" mass="10445">MHFPGKHFNQYEDVKNGFMPLPHQKMCGVFSKPYPQLFIRKLLEKRGNSMTSDGVYFEDTINLPFSISKNVFIRNKLRIINRHACSIQV</sequence>
<dbReference type="AlphaFoldDB" id="A0AAV4PKC2"/>
<evidence type="ECO:0000313" key="1">
    <source>
        <dbReference type="EMBL" id="GIX96161.1"/>
    </source>
</evidence>
<dbReference type="Proteomes" id="UP001054945">
    <property type="component" value="Unassembled WGS sequence"/>
</dbReference>
<evidence type="ECO:0000313" key="2">
    <source>
        <dbReference type="Proteomes" id="UP001054945"/>
    </source>
</evidence>
<reference evidence="1 2" key="1">
    <citation type="submission" date="2021-06" db="EMBL/GenBank/DDBJ databases">
        <title>Caerostris extrusa draft genome.</title>
        <authorList>
            <person name="Kono N."/>
            <person name="Arakawa K."/>
        </authorList>
    </citation>
    <scope>NUCLEOTIDE SEQUENCE [LARGE SCALE GENOMIC DNA]</scope>
</reference>
<keyword evidence="2" id="KW-1185">Reference proteome</keyword>
<protein>
    <submittedName>
        <fullName evidence="1">Uncharacterized protein</fullName>
    </submittedName>
</protein>
<name>A0AAV4PKC2_CAEEX</name>
<accession>A0AAV4PKC2</accession>